<keyword evidence="6 7" id="KW-0472">Membrane</keyword>
<keyword evidence="3" id="KW-1003">Cell membrane</keyword>
<dbReference type="InterPro" id="IPR014047">
    <property type="entry name" value="Chr_Tranpt_l_chain"/>
</dbReference>
<evidence type="ECO:0000256" key="3">
    <source>
        <dbReference type="ARBA" id="ARBA00022475"/>
    </source>
</evidence>
<feature type="transmembrane region" description="Helical" evidence="7">
    <location>
        <begin position="79"/>
        <end position="102"/>
    </location>
</feature>
<dbReference type="RefSeq" id="WP_270044784.1">
    <property type="nucleotide sequence ID" value="NZ_JAPDOD010000048.1"/>
</dbReference>
<organism evidence="8 9">
    <name type="scientific">Solirubrobacter ginsenosidimutans</name>
    <dbReference type="NCBI Taxonomy" id="490573"/>
    <lineage>
        <taxon>Bacteria</taxon>
        <taxon>Bacillati</taxon>
        <taxon>Actinomycetota</taxon>
        <taxon>Thermoleophilia</taxon>
        <taxon>Solirubrobacterales</taxon>
        <taxon>Solirubrobacteraceae</taxon>
        <taxon>Solirubrobacter</taxon>
    </lineage>
</organism>
<dbReference type="EMBL" id="JAPDOD010000048">
    <property type="protein sequence ID" value="MDA0165524.1"/>
    <property type="molecule type" value="Genomic_DNA"/>
</dbReference>
<reference evidence="8" key="1">
    <citation type="submission" date="2022-10" db="EMBL/GenBank/DDBJ databases">
        <title>The WGS of Solirubrobacter ginsenosidimutans DSM 21036.</title>
        <authorList>
            <person name="Jiang Z."/>
        </authorList>
    </citation>
    <scope>NUCLEOTIDE SEQUENCE</scope>
    <source>
        <strain evidence="8">DSM 21036</strain>
    </source>
</reference>
<keyword evidence="5 7" id="KW-1133">Transmembrane helix</keyword>
<evidence type="ECO:0000256" key="6">
    <source>
        <dbReference type="ARBA" id="ARBA00023136"/>
    </source>
</evidence>
<evidence type="ECO:0000313" key="8">
    <source>
        <dbReference type="EMBL" id="MDA0165524.1"/>
    </source>
</evidence>
<feature type="transmembrane region" description="Helical" evidence="7">
    <location>
        <begin position="281"/>
        <end position="301"/>
    </location>
</feature>
<evidence type="ECO:0000256" key="7">
    <source>
        <dbReference type="SAM" id="Phobius"/>
    </source>
</evidence>
<dbReference type="Pfam" id="PF02417">
    <property type="entry name" value="Chromate_transp"/>
    <property type="match status" value="2"/>
</dbReference>
<dbReference type="InterPro" id="IPR003370">
    <property type="entry name" value="Chromate_transpt"/>
</dbReference>
<dbReference type="GO" id="GO:0005886">
    <property type="term" value="C:plasma membrane"/>
    <property type="evidence" value="ECO:0007669"/>
    <property type="project" value="UniProtKB-SubCell"/>
</dbReference>
<dbReference type="PIRSF" id="PIRSF004810">
    <property type="entry name" value="ChrA"/>
    <property type="match status" value="1"/>
</dbReference>
<dbReference type="PANTHER" id="PTHR33567:SF3">
    <property type="entry name" value="CHROMATE ION TRANSPORTER (EUROFUNG)"/>
    <property type="match status" value="1"/>
</dbReference>
<protein>
    <submittedName>
        <fullName evidence="8">Chromate transporter</fullName>
    </submittedName>
</protein>
<dbReference type="Proteomes" id="UP001149140">
    <property type="component" value="Unassembled WGS sequence"/>
</dbReference>
<name>A0A9X3S488_9ACTN</name>
<evidence type="ECO:0000256" key="2">
    <source>
        <dbReference type="ARBA" id="ARBA00005262"/>
    </source>
</evidence>
<comment type="similarity">
    <text evidence="2">Belongs to the chromate ion transporter (CHR) (TC 2.A.51) family.</text>
</comment>
<feature type="transmembrane region" description="Helical" evidence="7">
    <location>
        <begin position="180"/>
        <end position="203"/>
    </location>
</feature>
<comment type="subcellular location">
    <subcellularLocation>
        <location evidence="1">Cell membrane</location>
        <topology evidence="1">Multi-pass membrane protein</topology>
    </subcellularLocation>
</comment>
<feature type="transmembrane region" description="Helical" evidence="7">
    <location>
        <begin position="215"/>
        <end position="242"/>
    </location>
</feature>
<evidence type="ECO:0000313" key="9">
    <source>
        <dbReference type="Proteomes" id="UP001149140"/>
    </source>
</evidence>
<dbReference type="AlphaFoldDB" id="A0A9X3S488"/>
<feature type="transmembrane region" description="Helical" evidence="7">
    <location>
        <begin position="248"/>
        <end position="269"/>
    </location>
</feature>
<dbReference type="PANTHER" id="PTHR33567">
    <property type="entry name" value="CHROMATE ION TRANSPORTER (EUROFUNG)"/>
    <property type="match status" value="1"/>
</dbReference>
<accession>A0A9X3S488</accession>
<gene>
    <name evidence="8" type="ORF">OM076_34965</name>
</gene>
<sequence length="341" mass="34515">MPLASLTTVAREWGRIGVLGFGGPPAHVALLRDLTVKRRAWIDTREFEDAFAACSLLPGPASTQLAIFTAMRVAGRTGAVVGGLAFILPGLIAVLAIAAVSLSSEPPAWIAGFGAGAAAAVVAVVAQAGIALIDPRRGLVYVVAGTAGAVFLGPYVVAVLLLCGLASLGRYTLQSTVWPALVWLSIKVGALSYGGGYVIIPLMREDASAWMSPQAFANAVAYGQITPGPVVHTVAFVGYGAAGLGGGLVAAAIAFAPSFAFVLIGGPHFERLRGSKHVRAFLDGAGPAAAGAILGAAVPLLDSFEHAWQWVVLALAGVALLRIAPIWVLVAGGVAGVATTL</sequence>
<evidence type="ECO:0000256" key="1">
    <source>
        <dbReference type="ARBA" id="ARBA00004651"/>
    </source>
</evidence>
<keyword evidence="9" id="KW-1185">Reference proteome</keyword>
<feature type="transmembrane region" description="Helical" evidence="7">
    <location>
        <begin position="108"/>
        <end position="132"/>
    </location>
</feature>
<proteinExistence type="inferred from homology"/>
<keyword evidence="4 7" id="KW-0812">Transmembrane</keyword>
<feature type="transmembrane region" description="Helical" evidence="7">
    <location>
        <begin position="139"/>
        <end position="168"/>
    </location>
</feature>
<comment type="caution">
    <text evidence="8">The sequence shown here is derived from an EMBL/GenBank/DDBJ whole genome shotgun (WGS) entry which is preliminary data.</text>
</comment>
<feature type="transmembrane region" description="Helical" evidence="7">
    <location>
        <begin position="307"/>
        <end position="338"/>
    </location>
</feature>
<evidence type="ECO:0000256" key="4">
    <source>
        <dbReference type="ARBA" id="ARBA00022692"/>
    </source>
</evidence>
<dbReference type="GO" id="GO:0015109">
    <property type="term" value="F:chromate transmembrane transporter activity"/>
    <property type="evidence" value="ECO:0007669"/>
    <property type="project" value="InterPro"/>
</dbReference>
<evidence type="ECO:0000256" key="5">
    <source>
        <dbReference type="ARBA" id="ARBA00022989"/>
    </source>
</evidence>